<protein>
    <recommendedName>
        <fullName evidence="10">t-SNARE affecting a late Golgi compartment protein 1</fullName>
    </recommendedName>
</protein>
<dbReference type="Pfam" id="PF09177">
    <property type="entry name" value="STX6_10_61_N"/>
    <property type="match status" value="1"/>
</dbReference>
<dbReference type="InterPro" id="IPR000727">
    <property type="entry name" value="T_SNARE_dom"/>
</dbReference>
<dbReference type="GeneID" id="90076781"/>
<keyword evidence="3" id="KW-0813">Transport</keyword>
<organism evidence="14 15">
    <name type="scientific">Saccharomycopsis crataegensis</name>
    <dbReference type="NCBI Taxonomy" id="43959"/>
    <lineage>
        <taxon>Eukaryota</taxon>
        <taxon>Fungi</taxon>
        <taxon>Dikarya</taxon>
        <taxon>Ascomycota</taxon>
        <taxon>Saccharomycotina</taxon>
        <taxon>Saccharomycetes</taxon>
        <taxon>Saccharomycopsidaceae</taxon>
        <taxon>Saccharomycopsis</taxon>
    </lineage>
</organism>
<dbReference type="Gene3D" id="1.20.58.90">
    <property type="match status" value="1"/>
</dbReference>
<dbReference type="PROSITE" id="PS50192">
    <property type="entry name" value="T_SNARE"/>
    <property type="match status" value="1"/>
</dbReference>
<dbReference type="SUPFAM" id="SSF58038">
    <property type="entry name" value="SNARE fusion complex"/>
    <property type="match status" value="1"/>
</dbReference>
<dbReference type="AlphaFoldDB" id="A0AAV5QV35"/>
<dbReference type="GO" id="GO:0005484">
    <property type="term" value="F:SNAP receptor activity"/>
    <property type="evidence" value="ECO:0007669"/>
    <property type="project" value="UniProtKB-ARBA"/>
</dbReference>
<keyword evidence="6 12" id="KW-1133">Transmembrane helix</keyword>
<dbReference type="RefSeq" id="XP_064855788.1">
    <property type="nucleotide sequence ID" value="XM_064999716.1"/>
</dbReference>
<evidence type="ECO:0000256" key="2">
    <source>
        <dbReference type="ARBA" id="ARBA00009063"/>
    </source>
</evidence>
<proteinExistence type="inferred from homology"/>
<evidence type="ECO:0000259" key="13">
    <source>
        <dbReference type="PROSITE" id="PS50192"/>
    </source>
</evidence>
<evidence type="ECO:0000256" key="1">
    <source>
        <dbReference type="ARBA" id="ARBA00004409"/>
    </source>
</evidence>
<dbReference type="CDD" id="cd15851">
    <property type="entry name" value="SNARE_Syntaxin6"/>
    <property type="match status" value="1"/>
</dbReference>
<keyword evidence="9 12" id="KW-0472">Membrane</keyword>
<evidence type="ECO:0000256" key="10">
    <source>
        <dbReference type="ARBA" id="ARBA00073343"/>
    </source>
</evidence>
<sequence length="226" mass="26284">MDPFNEVQKDGEEQIKTLNKFLSTVNFANISNDQQLEFENQISELHETIEDLKESIDQIKTEPELYADLSTTEISRREKVIEALQSSYHQINQEWQTKKSKTSTGDNPFLSYEDEVSKTEIQNKVAANRNFQLQQELQYQDQQLDGVYDSVSRINQQARLMGDELEDQAGLISEFEQDMDRAQGRLNKSMKRLNTILEKNREWFSDCCIMLLIAVLVILLLLIVIL</sequence>
<dbReference type="InterPro" id="IPR048036">
    <property type="entry name" value="Tlg1p-like_N"/>
</dbReference>
<feature type="domain" description="T-SNARE coiled-coil homology" evidence="13">
    <location>
        <begin position="134"/>
        <end position="196"/>
    </location>
</feature>
<feature type="transmembrane region" description="Helical" evidence="12">
    <location>
        <begin position="203"/>
        <end position="225"/>
    </location>
</feature>
<dbReference type="InterPro" id="IPR015260">
    <property type="entry name" value="Syntaxin-6/10/61_N"/>
</dbReference>
<evidence type="ECO:0000313" key="15">
    <source>
        <dbReference type="Proteomes" id="UP001360560"/>
    </source>
</evidence>
<evidence type="ECO:0000256" key="5">
    <source>
        <dbReference type="ARBA" id="ARBA00022927"/>
    </source>
</evidence>
<dbReference type="EMBL" id="BTFZ01000020">
    <property type="protein sequence ID" value="GMM38793.1"/>
    <property type="molecule type" value="Genomic_DNA"/>
</dbReference>
<keyword evidence="15" id="KW-1185">Reference proteome</keyword>
<evidence type="ECO:0000256" key="3">
    <source>
        <dbReference type="ARBA" id="ARBA00022448"/>
    </source>
</evidence>
<dbReference type="PANTHER" id="PTHR12791">
    <property type="entry name" value="GOLGI SNARE BET1-RELATED"/>
    <property type="match status" value="1"/>
</dbReference>
<dbReference type="GO" id="GO:0015031">
    <property type="term" value="P:protein transport"/>
    <property type="evidence" value="ECO:0007669"/>
    <property type="project" value="UniProtKB-KW"/>
</dbReference>
<evidence type="ECO:0000256" key="4">
    <source>
        <dbReference type="ARBA" id="ARBA00022692"/>
    </source>
</evidence>
<name>A0AAV5QV35_9ASCO</name>
<dbReference type="GO" id="GO:0048193">
    <property type="term" value="P:Golgi vesicle transport"/>
    <property type="evidence" value="ECO:0007669"/>
    <property type="project" value="InterPro"/>
</dbReference>
<gene>
    <name evidence="14" type="ORF">DASC09_061320</name>
</gene>
<feature type="coiled-coil region" evidence="11">
    <location>
        <begin position="35"/>
        <end position="62"/>
    </location>
</feature>
<keyword evidence="8 11" id="KW-0175">Coiled coil</keyword>
<evidence type="ECO:0000256" key="9">
    <source>
        <dbReference type="ARBA" id="ARBA00023136"/>
    </source>
</evidence>
<keyword evidence="4 12" id="KW-0812">Transmembrane</keyword>
<evidence type="ECO:0000256" key="12">
    <source>
        <dbReference type="SAM" id="Phobius"/>
    </source>
</evidence>
<dbReference type="FunFam" id="1.20.5.110:FF:000006">
    <property type="entry name" value="Syntaxin 6"/>
    <property type="match status" value="1"/>
</dbReference>
<dbReference type="SUPFAM" id="SSF47661">
    <property type="entry name" value="t-snare proteins"/>
    <property type="match status" value="1"/>
</dbReference>
<evidence type="ECO:0000256" key="6">
    <source>
        <dbReference type="ARBA" id="ARBA00022989"/>
    </source>
</evidence>
<dbReference type="Gene3D" id="1.20.5.110">
    <property type="match status" value="1"/>
</dbReference>
<accession>A0AAV5QV35</accession>
<evidence type="ECO:0000256" key="11">
    <source>
        <dbReference type="SAM" id="Coils"/>
    </source>
</evidence>
<reference evidence="14 15" key="1">
    <citation type="journal article" date="2023" name="Elife">
        <title>Identification of key yeast species and microbe-microbe interactions impacting larval growth of Drosophila in the wild.</title>
        <authorList>
            <person name="Mure A."/>
            <person name="Sugiura Y."/>
            <person name="Maeda R."/>
            <person name="Honda K."/>
            <person name="Sakurai N."/>
            <person name="Takahashi Y."/>
            <person name="Watada M."/>
            <person name="Katoh T."/>
            <person name="Gotoh A."/>
            <person name="Gotoh Y."/>
            <person name="Taniguchi I."/>
            <person name="Nakamura K."/>
            <person name="Hayashi T."/>
            <person name="Katayama T."/>
            <person name="Uemura T."/>
            <person name="Hattori Y."/>
        </authorList>
    </citation>
    <scope>NUCLEOTIDE SEQUENCE [LARGE SCALE GENOMIC DNA]</scope>
    <source>
        <strain evidence="14 15">SC-9</strain>
    </source>
</reference>
<dbReference type="CDD" id="cd21444">
    <property type="entry name" value="SNARE_NTD_Tlg1p-like"/>
    <property type="match status" value="1"/>
</dbReference>
<dbReference type="GO" id="GO:0000139">
    <property type="term" value="C:Golgi membrane"/>
    <property type="evidence" value="ECO:0007669"/>
    <property type="project" value="UniProtKB-SubCell"/>
</dbReference>
<comment type="similarity">
    <text evidence="2">Belongs to the syntaxin family.</text>
</comment>
<comment type="caution">
    <text evidence="14">The sequence shown here is derived from an EMBL/GenBank/DDBJ whole genome shotgun (WGS) entry which is preliminary data.</text>
</comment>
<evidence type="ECO:0000256" key="8">
    <source>
        <dbReference type="ARBA" id="ARBA00023054"/>
    </source>
</evidence>
<dbReference type="SMART" id="SM00397">
    <property type="entry name" value="t_SNARE"/>
    <property type="match status" value="1"/>
</dbReference>
<keyword evidence="5" id="KW-0653">Protein transport</keyword>
<evidence type="ECO:0000313" key="14">
    <source>
        <dbReference type="EMBL" id="GMM38793.1"/>
    </source>
</evidence>
<dbReference type="Proteomes" id="UP001360560">
    <property type="component" value="Unassembled WGS sequence"/>
</dbReference>
<comment type="subcellular location">
    <subcellularLocation>
        <location evidence="1">Golgi apparatus membrane</location>
        <topology evidence="1">Single-pass type IV membrane protein</topology>
    </subcellularLocation>
</comment>
<dbReference type="InterPro" id="IPR010989">
    <property type="entry name" value="SNARE"/>
</dbReference>
<keyword evidence="7" id="KW-0333">Golgi apparatus</keyword>
<evidence type="ECO:0000256" key="7">
    <source>
        <dbReference type="ARBA" id="ARBA00023034"/>
    </source>
</evidence>